<comment type="caution">
    <text evidence="1">The sequence shown here is derived from an EMBL/GenBank/DDBJ whole genome shotgun (WGS) entry which is preliminary data.</text>
</comment>
<dbReference type="EMBL" id="LLZH01000017">
    <property type="protein sequence ID" value="KUL41180.1"/>
    <property type="molecule type" value="Genomic_DNA"/>
</dbReference>
<proteinExistence type="predicted"/>
<accession>A0A0X3V8W0</accession>
<evidence type="ECO:0000313" key="1">
    <source>
        <dbReference type="EMBL" id="KUL41180.1"/>
    </source>
</evidence>
<organism evidence="1 2">
    <name type="scientific">Actinoplanes awajinensis subsp. mycoplanecinus</name>
    <dbReference type="NCBI Taxonomy" id="135947"/>
    <lineage>
        <taxon>Bacteria</taxon>
        <taxon>Bacillati</taxon>
        <taxon>Actinomycetota</taxon>
        <taxon>Actinomycetes</taxon>
        <taxon>Micromonosporales</taxon>
        <taxon>Micromonosporaceae</taxon>
        <taxon>Actinoplanes</taxon>
    </lineage>
</organism>
<reference evidence="1 2" key="1">
    <citation type="submission" date="2015-10" db="EMBL/GenBank/DDBJ databases">
        <authorList>
            <person name="Gilbert D.G."/>
        </authorList>
    </citation>
    <scope>NUCLEOTIDE SEQUENCE [LARGE SCALE GENOMIC DNA]</scope>
    <source>
        <strain evidence="1 2">NRRL B-16712</strain>
    </source>
</reference>
<dbReference type="Proteomes" id="UP000053244">
    <property type="component" value="Unassembled WGS sequence"/>
</dbReference>
<dbReference type="AlphaFoldDB" id="A0A0X3V8W0"/>
<evidence type="ECO:0000313" key="2">
    <source>
        <dbReference type="Proteomes" id="UP000053244"/>
    </source>
</evidence>
<sequence length="192" mass="21077">MPPTLHRRRCFTADVSLPPILSYGAAVTDARAALVDIEQSDGRVAVRVLAAGSTTVAVVERVRGPKLHPHIPIGTRERQHLRMMLDDIPVHLDPGPGRYSRHSYRVVVEHEGHSYVYRPKTPDTSRLTRDGWRLGDFTITTKGELDADWHEEAAPEPVDVAIGYALGAAFGAGADFFLVSMLNLVDQADPGH</sequence>
<keyword evidence="2" id="KW-1185">Reference proteome</keyword>
<name>A0A0X3V8W0_9ACTN</name>
<protein>
    <submittedName>
        <fullName evidence="1">Uncharacterized protein</fullName>
    </submittedName>
</protein>
<gene>
    <name evidence="1" type="ORF">ADL15_05440</name>
</gene>